<dbReference type="EMBL" id="BIFQ01000001">
    <property type="protein sequence ID" value="GCE06880.1"/>
    <property type="molecule type" value="Genomic_DNA"/>
</dbReference>
<dbReference type="SUPFAM" id="SSF69118">
    <property type="entry name" value="AhpD-like"/>
    <property type="match status" value="1"/>
</dbReference>
<name>A0A401ZJ61_9CHLR</name>
<dbReference type="AlphaFoldDB" id="A0A401ZJ61"/>
<evidence type="ECO:0008006" key="3">
    <source>
        <dbReference type="Google" id="ProtNLM"/>
    </source>
</evidence>
<comment type="caution">
    <text evidence="1">The sequence shown here is derived from an EMBL/GenBank/DDBJ whole genome shotgun (WGS) entry which is preliminary data.</text>
</comment>
<keyword evidence="2" id="KW-1185">Reference proteome</keyword>
<accession>A0A401ZJ61</accession>
<dbReference type="InterPro" id="IPR029032">
    <property type="entry name" value="AhpD-like"/>
</dbReference>
<proteinExistence type="predicted"/>
<dbReference type="Proteomes" id="UP000287224">
    <property type="component" value="Unassembled WGS sequence"/>
</dbReference>
<dbReference type="RefSeq" id="WP_235845785.1">
    <property type="nucleotide sequence ID" value="NZ_BIFQ01000001.1"/>
</dbReference>
<organism evidence="1 2">
    <name type="scientific">Dictyobacter aurantiacus</name>
    <dbReference type="NCBI Taxonomy" id="1936993"/>
    <lineage>
        <taxon>Bacteria</taxon>
        <taxon>Bacillati</taxon>
        <taxon>Chloroflexota</taxon>
        <taxon>Ktedonobacteria</taxon>
        <taxon>Ktedonobacterales</taxon>
        <taxon>Dictyobacteraceae</taxon>
        <taxon>Dictyobacter</taxon>
    </lineage>
</organism>
<sequence>MLEFLEKYTLRPSEIVPQDMQRLLEIGISEQAIQDALYASAIFQIMNRLADSFDVAVPPPEAFARTAAARLERGYYQS</sequence>
<reference evidence="2" key="1">
    <citation type="submission" date="2018-12" db="EMBL/GenBank/DDBJ databases">
        <title>Tengunoibacter tsumagoiensis gen. nov., sp. nov., Dictyobacter kobayashii sp. nov., D. alpinus sp. nov., and D. joshuensis sp. nov. and description of Dictyobacteraceae fam. nov. within the order Ktedonobacterales isolated from Tengu-no-mugimeshi.</title>
        <authorList>
            <person name="Wang C.M."/>
            <person name="Zheng Y."/>
            <person name="Sakai Y."/>
            <person name="Toyoda A."/>
            <person name="Minakuchi Y."/>
            <person name="Abe K."/>
            <person name="Yokota A."/>
            <person name="Yabe S."/>
        </authorList>
    </citation>
    <scope>NUCLEOTIDE SEQUENCE [LARGE SCALE GENOMIC DNA]</scope>
    <source>
        <strain evidence="2">S-27</strain>
    </source>
</reference>
<dbReference type="Gene3D" id="1.20.1290.10">
    <property type="entry name" value="AhpD-like"/>
    <property type="match status" value="1"/>
</dbReference>
<evidence type="ECO:0000313" key="1">
    <source>
        <dbReference type="EMBL" id="GCE06880.1"/>
    </source>
</evidence>
<protein>
    <recommendedName>
        <fullName evidence="3">Peroxidase</fullName>
    </recommendedName>
</protein>
<evidence type="ECO:0000313" key="2">
    <source>
        <dbReference type="Proteomes" id="UP000287224"/>
    </source>
</evidence>
<gene>
    <name evidence="1" type="ORF">KDAU_42090</name>
</gene>